<evidence type="ECO:0000256" key="2">
    <source>
        <dbReference type="ARBA" id="ARBA00022473"/>
    </source>
</evidence>
<organism evidence="11 12">
    <name type="scientific">Pomacea canaliculata</name>
    <name type="common">Golden apple snail</name>
    <dbReference type="NCBI Taxonomy" id="400727"/>
    <lineage>
        <taxon>Eukaryota</taxon>
        <taxon>Metazoa</taxon>
        <taxon>Spiralia</taxon>
        <taxon>Lophotrochozoa</taxon>
        <taxon>Mollusca</taxon>
        <taxon>Gastropoda</taxon>
        <taxon>Caenogastropoda</taxon>
        <taxon>Architaenioglossa</taxon>
        <taxon>Ampullarioidea</taxon>
        <taxon>Ampullariidae</taxon>
        <taxon>Pomacea</taxon>
    </lineage>
</organism>
<sequence>MIEPLPPSLPLLLAALVYTAPARRKQRRYRTTFSSAQLEELERAFQRTHYPDVFFREELALRVELTEARVQVWFQNRRAKWRKQQKQQQGRQSGREDPGHALPATSKLPPPLPPPLPPTPPASSPQVGCPSSAGAPSLPLPGVYFHGNLSMDWTAPNMAQSSLMTSLLTGKNAARCCVTQSKAVCPGDFSDRGVGAAPDSFQAFHTTSCHTDGLLATQGDARASSIATLRMKAKEHSDAIATI</sequence>
<dbReference type="AlphaFoldDB" id="A0A2T7P7U9"/>
<keyword evidence="4 6" id="KW-0371">Homeobox</keyword>
<evidence type="ECO:0000313" key="12">
    <source>
        <dbReference type="Proteomes" id="UP000245119"/>
    </source>
</evidence>
<gene>
    <name evidence="11" type="ORF">C0Q70_08756</name>
</gene>
<keyword evidence="3 6" id="KW-0238">DNA-binding</keyword>
<dbReference type="Gene3D" id="1.10.10.60">
    <property type="entry name" value="Homeodomain-like"/>
    <property type="match status" value="1"/>
</dbReference>
<evidence type="ECO:0000256" key="6">
    <source>
        <dbReference type="PROSITE-ProRule" id="PRU00108"/>
    </source>
</evidence>
<dbReference type="Pfam" id="PF03826">
    <property type="entry name" value="OAR"/>
    <property type="match status" value="1"/>
</dbReference>
<proteinExistence type="predicted"/>
<keyword evidence="5 6" id="KW-0539">Nucleus</keyword>
<dbReference type="OrthoDB" id="6159439at2759"/>
<dbReference type="STRING" id="400727.A0A2T7P7U9"/>
<feature type="domain" description="Homeobox" evidence="9">
    <location>
        <begin position="24"/>
        <end position="84"/>
    </location>
</feature>
<dbReference type="GO" id="GO:0005634">
    <property type="term" value="C:nucleus"/>
    <property type="evidence" value="ECO:0007669"/>
    <property type="project" value="UniProtKB-SubCell"/>
</dbReference>
<dbReference type="InterPro" id="IPR009057">
    <property type="entry name" value="Homeodomain-like_sf"/>
</dbReference>
<protein>
    <recommendedName>
        <fullName evidence="13">Homeobox domain-containing protein</fullName>
    </recommendedName>
</protein>
<evidence type="ECO:0000259" key="10">
    <source>
        <dbReference type="PROSITE" id="PS50803"/>
    </source>
</evidence>
<dbReference type="InterPro" id="IPR050649">
    <property type="entry name" value="Paired_Homeobox_TFs"/>
</dbReference>
<dbReference type="InterPro" id="IPR003654">
    <property type="entry name" value="OAR_dom"/>
</dbReference>
<comment type="caution">
    <text evidence="11">The sequence shown here is derived from an EMBL/GenBank/DDBJ whole genome shotgun (WGS) entry which is preliminary data.</text>
</comment>
<feature type="compositionally biased region" description="Pro residues" evidence="8">
    <location>
        <begin position="108"/>
        <end position="123"/>
    </location>
</feature>
<keyword evidence="2" id="KW-0217">Developmental protein</keyword>
<dbReference type="GO" id="GO:0000977">
    <property type="term" value="F:RNA polymerase II transcription regulatory region sequence-specific DNA binding"/>
    <property type="evidence" value="ECO:0007669"/>
    <property type="project" value="TreeGrafter"/>
</dbReference>
<dbReference type="Proteomes" id="UP000245119">
    <property type="component" value="Linkage Group LG5"/>
</dbReference>
<evidence type="ECO:0000256" key="4">
    <source>
        <dbReference type="ARBA" id="ARBA00023155"/>
    </source>
</evidence>
<accession>A0A2T7P7U9</accession>
<dbReference type="FunFam" id="1.10.10.60:FF:000102">
    <property type="entry name" value="Aristaless related homeobox"/>
    <property type="match status" value="1"/>
</dbReference>
<dbReference type="PANTHER" id="PTHR24329:SF543">
    <property type="entry name" value="FI01017P-RELATED"/>
    <property type="match status" value="1"/>
</dbReference>
<feature type="region of interest" description="Disordered" evidence="8">
    <location>
        <begin position="81"/>
        <end position="133"/>
    </location>
</feature>
<name>A0A2T7P7U9_POMCA</name>
<keyword evidence="12" id="KW-1185">Reference proteome</keyword>
<dbReference type="GO" id="GO:0000981">
    <property type="term" value="F:DNA-binding transcription factor activity, RNA polymerase II-specific"/>
    <property type="evidence" value="ECO:0007669"/>
    <property type="project" value="InterPro"/>
</dbReference>
<dbReference type="Pfam" id="PF00046">
    <property type="entry name" value="Homeodomain"/>
    <property type="match status" value="1"/>
</dbReference>
<evidence type="ECO:0000256" key="3">
    <source>
        <dbReference type="ARBA" id="ARBA00023125"/>
    </source>
</evidence>
<evidence type="ECO:0000259" key="9">
    <source>
        <dbReference type="PROSITE" id="PS50071"/>
    </source>
</evidence>
<evidence type="ECO:0000256" key="5">
    <source>
        <dbReference type="ARBA" id="ARBA00023242"/>
    </source>
</evidence>
<dbReference type="SUPFAM" id="SSF46689">
    <property type="entry name" value="Homeodomain-like"/>
    <property type="match status" value="1"/>
</dbReference>
<feature type="domain" description="OAR" evidence="10">
    <location>
        <begin position="224"/>
        <end position="237"/>
    </location>
</feature>
<comment type="subcellular location">
    <subcellularLocation>
        <location evidence="1 6 7">Nucleus</location>
    </subcellularLocation>
</comment>
<evidence type="ECO:0000256" key="8">
    <source>
        <dbReference type="SAM" id="MobiDB-lite"/>
    </source>
</evidence>
<dbReference type="PROSITE" id="PS00027">
    <property type="entry name" value="HOMEOBOX_1"/>
    <property type="match status" value="1"/>
</dbReference>
<dbReference type="PANTHER" id="PTHR24329">
    <property type="entry name" value="HOMEOBOX PROTEIN ARISTALESS"/>
    <property type="match status" value="1"/>
</dbReference>
<evidence type="ECO:0000256" key="1">
    <source>
        <dbReference type="ARBA" id="ARBA00004123"/>
    </source>
</evidence>
<dbReference type="PROSITE" id="PS50071">
    <property type="entry name" value="HOMEOBOX_2"/>
    <property type="match status" value="1"/>
</dbReference>
<feature type="DNA-binding region" description="Homeobox" evidence="6">
    <location>
        <begin position="26"/>
        <end position="85"/>
    </location>
</feature>
<reference evidence="11 12" key="1">
    <citation type="submission" date="2018-04" db="EMBL/GenBank/DDBJ databases">
        <title>The genome of golden apple snail Pomacea canaliculata provides insight into stress tolerance and invasive adaptation.</title>
        <authorList>
            <person name="Liu C."/>
            <person name="Liu B."/>
            <person name="Ren Y."/>
            <person name="Zhang Y."/>
            <person name="Wang H."/>
            <person name="Li S."/>
            <person name="Jiang F."/>
            <person name="Yin L."/>
            <person name="Zhang G."/>
            <person name="Qian W."/>
            <person name="Fan W."/>
        </authorList>
    </citation>
    <scope>NUCLEOTIDE SEQUENCE [LARGE SCALE GENOMIC DNA]</scope>
    <source>
        <strain evidence="11">SZHN2017</strain>
        <tissue evidence="11">Muscle</tissue>
    </source>
</reference>
<dbReference type="InterPro" id="IPR017970">
    <property type="entry name" value="Homeobox_CS"/>
</dbReference>
<dbReference type="EMBL" id="PZQS01000005">
    <property type="protein sequence ID" value="PVD29505.1"/>
    <property type="molecule type" value="Genomic_DNA"/>
</dbReference>
<dbReference type="PROSITE" id="PS50803">
    <property type="entry name" value="OAR"/>
    <property type="match status" value="1"/>
</dbReference>
<evidence type="ECO:0000313" key="11">
    <source>
        <dbReference type="EMBL" id="PVD29505.1"/>
    </source>
</evidence>
<evidence type="ECO:0008006" key="13">
    <source>
        <dbReference type="Google" id="ProtNLM"/>
    </source>
</evidence>
<evidence type="ECO:0000256" key="7">
    <source>
        <dbReference type="RuleBase" id="RU000682"/>
    </source>
</evidence>
<dbReference type="InterPro" id="IPR001356">
    <property type="entry name" value="HD"/>
</dbReference>
<dbReference type="CDD" id="cd00086">
    <property type="entry name" value="homeodomain"/>
    <property type="match status" value="1"/>
</dbReference>
<dbReference type="SMART" id="SM00389">
    <property type="entry name" value="HOX"/>
    <property type="match status" value="1"/>
</dbReference>